<evidence type="ECO:0000256" key="3">
    <source>
        <dbReference type="SAM" id="Phobius"/>
    </source>
</evidence>
<feature type="transmembrane region" description="Helical" evidence="3">
    <location>
        <begin position="12"/>
        <end position="33"/>
    </location>
</feature>
<dbReference type="InterPro" id="IPR036259">
    <property type="entry name" value="MFS_trans_sf"/>
</dbReference>
<dbReference type="Pfam" id="PF07690">
    <property type="entry name" value="MFS_1"/>
    <property type="match status" value="1"/>
</dbReference>
<evidence type="ECO:0000256" key="1">
    <source>
        <dbReference type="ARBA" id="ARBA00004141"/>
    </source>
</evidence>
<dbReference type="InterPro" id="IPR050327">
    <property type="entry name" value="Proton-linked_MCT"/>
</dbReference>
<proteinExistence type="predicted"/>
<feature type="domain" description="Major facilitator superfamily (MFS) profile" evidence="4">
    <location>
        <begin position="1"/>
        <end position="126"/>
    </location>
</feature>
<feature type="transmembrane region" description="Helical" evidence="3">
    <location>
        <begin position="420"/>
        <end position="438"/>
    </location>
</feature>
<dbReference type="PANTHER" id="PTHR11360">
    <property type="entry name" value="MONOCARBOXYLATE TRANSPORTER"/>
    <property type="match status" value="1"/>
</dbReference>
<sequence length="489" mass="54146">VTAAVANRFGFKILNIVGGAVGAVALAACFVSNSYILTLMLYGILSGVGGAMIYMVSMACPGYWFEQKRSLAFGVSNSASGVACLVIPPLAKVVSNALHWKSVFILLAIMFVLAFAFGFLIRKPPMMLVEVEGYEPPEPAKPAKAMATMSMSIINVRNTGGGKRADEVIRQMSTHKGMQNQKPQQRRQLSDPSVVMTKPSLCQKCFKTCKGEDEVNIERPMYKSDIFLAGKTSAVKKPKANQDQADYMLSVHKMTTERDIRQQLENQCICCPEAVTRPLRDMLDLSLMKNPVYLMFLVDTMFYYSAIYVTYLYVPRTAKRKGLGEDVGILMLQLFGGFVALTRISLGIIFHFFPDLPPHYFTSCYVVLGGICHCGLSWTTNKIAVCVLGCIMGFLIGVWVPMRSVLVVRYIGLEKLTNAMGMLFVFQAVGSLYGAPVAEAVREIFDDDYMTYYFAGVMYSLAGLLVLPLEIINNRIINADKKKEKENKA</sequence>
<feature type="transmembrane region" description="Helical" evidence="3">
    <location>
        <begin position="39"/>
        <end position="64"/>
    </location>
</feature>
<dbReference type="Gene3D" id="1.20.1250.20">
    <property type="entry name" value="MFS general substrate transporter like domains"/>
    <property type="match status" value="1"/>
</dbReference>
<dbReference type="PANTHER" id="PTHR11360:SF260">
    <property type="entry name" value="MFS DOMAIN-CONTAINING PROTEIN"/>
    <property type="match status" value="1"/>
</dbReference>
<dbReference type="EMBL" id="GBHO01012991">
    <property type="protein sequence ID" value="JAG30613.1"/>
    <property type="molecule type" value="Transcribed_RNA"/>
</dbReference>
<name>A0A0A9YHQ4_LYGHE</name>
<dbReference type="PROSITE" id="PS50850">
    <property type="entry name" value="MFS"/>
    <property type="match status" value="1"/>
</dbReference>
<protein>
    <submittedName>
        <fullName evidence="5">Monocarboxylate transporter 1</fullName>
    </submittedName>
</protein>
<comment type="subcellular location">
    <subcellularLocation>
        <location evidence="1">Membrane</location>
        <topology evidence="1">Multi-pass membrane protein</topology>
    </subcellularLocation>
</comment>
<dbReference type="InterPro" id="IPR020846">
    <property type="entry name" value="MFS_dom"/>
</dbReference>
<evidence type="ECO:0000256" key="2">
    <source>
        <dbReference type="SAM" id="MobiDB-lite"/>
    </source>
</evidence>
<dbReference type="AlphaFoldDB" id="A0A0A9YHQ4"/>
<dbReference type="SUPFAM" id="SSF103473">
    <property type="entry name" value="MFS general substrate transporter"/>
    <property type="match status" value="1"/>
</dbReference>
<evidence type="ECO:0000313" key="5">
    <source>
        <dbReference type="EMBL" id="JAG30613.1"/>
    </source>
</evidence>
<keyword evidence="3" id="KW-0812">Transmembrane</keyword>
<dbReference type="GO" id="GO:0016020">
    <property type="term" value="C:membrane"/>
    <property type="evidence" value="ECO:0007669"/>
    <property type="project" value="UniProtKB-SubCell"/>
</dbReference>
<feature type="transmembrane region" description="Helical" evidence="3">
    <location>
        <begin position="334"/>
        <end position="353"/>
    </location>
</feature>
<feature type="transmembrane region" description="Helical" evidence="3">
    <location>
        <begin position="292"/>
        <end position="314"/>
    </location>
</feature>
<dbReference type="InterPro" id="IPR011701">
    <property type="entry name" value="MFS"/>
</dbReference>
<reference evidence="5" key="1">
    <citation type="journal article" date="2014" name="PLoS ONE">
        <title>Transcriptome-Based Identification of ABC Transporters in the Western Tarnished Plant Bug Lygus hesperus.</title>
        <authorList>
            <person name="Hull J.J."/>
            <person name="Chaney K."/>
            <person name="Geib S.M."/>
            <person name="Fabrick J.A."/>
            <person name="Brent C.S."/>
            <person name="Walsh D."/>
            <person name="Lavine L.C."/>
        </authorList>
    </citation>
    <scope>NUCLEOTIDE SEQUENCE</scope>
</reference>
<dbReference type="GO" id="GO:0008028">
    <property type="term" value="F:monocarboxylic acid transmembrane transporter activity"/>
    <property type="evidence" value="ECO:0007669"/>
    <property type="project" value="TreeGrafter"/>
</dbReference>
<feature type="transmembrane region" description="Helical" evidence="3">
    <location>
        <begin position="450"/>
        <end position="472"/>
    </location>
</feature>
<organism evidence="5">
    <name type="scientific">Lygus hesperus</name>
    <name type="common">Western plant bug</name>
    <dbReference type="NCBI Taxonomy" id="30085"/>
    <lineage>
        <taxon>Eukaryota</taxon>
        <taxon>Metazoa</taxon>
        <taxon>Ecdysozoa</taxon>
        <taxon>Arthropoda</taxon>
        <taxon>Hexapoda</taxon>
        <taxon>Insecta</taxon>
        <taxon>Pterygota</taxon>
        <taxon>Neoptera</taxon>
        <taxon>Paraneoptera</taxon>
        <taxon>Hemiptera</taxon>
        <taxon>Heteroptera</taxon>
        <taxon>Panheteroptera</taxon>
        <taxon>Cimicomorpha</taxon>
        <taxon>Miridae</taxon>
        <taxon>Mirini</taxon>
        <taxon>Lygus</taxon>
    </lineage>
</organism>
<feature type="region of interest" description="Disordered" evidence="2">
    <location>
        <begin position="174"/>
        <end position="193"/>
    </location>
</feature>
<keyword evidence="3" id="KW-1133">Transmembrane helix</keyword>
<evidence type="ECO:0000259" key="4">
    <source>
        <dbReference type="PROSITE" id="PS50850"/>
    </source>
</evidence>
<feature type="transmembrane region" description="Helical" evidence="3">
    <location>
        <begin position="71"/>
        <end position="91"/>
    </location>
</feature>
<gene>
    <name evidence="5" type="primary">SLC16A1</name>
    <name evidence="5" type="ORF">CM83_100177</name>
</gene>
<feature type="transmembrane region" description="Helical" evidence="3">
    <location>
        <begin position="384"/>
        <end position="408"/>
    </location>
</feature>
<feature type="transmembrane region" description="Helical" evidence="3">
    <location>
        <begin position="360"/>
        <end position="378"/>
    </location>
</feature>
<reference evidence="5" key="2">
    <citation type="submission" date="2014-07" db="EMBL/GenBank/DDBJ databases">
        <authorList>
            <person name="Hull J."/>
        </authorList>
    </citation>
    <scope>NUCLEOTIDE SEQUENCE</scope>
</reference>
<feature type="compositionally biased region" description="Polar residues" evidence="2">
    <location>
        <begin position="174"/>
        <end position="191"/>
    </location>
</feature>
<feature type="transmembrane region" description="Helical" evidence="3">
    <location>
        <begin position="103"/>
        <end position="121"/>
    </location>
</feature>
<accession>A0A0A9YHQ4</accession>
<keyword evidence="3" id="KW-0472">Membrane</keyword>
<feature type="non-terminal residue" evidence="5">
    <location>
        <position position="1"/>
    </location>
</feature>